<name>A0AAE1AWF6_9GAST</name>
<gene>
    <name evidence="1" type="ORF">RRG08_028343</name>
</gene>
<dbReference type="AlphaFoldDB" id="A0AAE1AWF6"/>
<organism evidence="1 2">
    <name type="scientific">Elysia crispata</name>
    <name type="common">lettuce slug</name>
    <dbReference type="NCBI Taxonomy" id="231223"/>
    <lineage>
        <taxon>Eukaryota</taxon>
        <taxon>Metazoa</taxon>
        <taxon>Spiralia</taxon>
        <taxon>Lophotrochozoa</taxon>
        <taxon>Mollusca</taxon>
        <taxon>Gastropoda</taxon>
        <taxon>Heterobranchia</taxon>
        <taxon>Euthyneura</taxon>
        <taxon>Panpulmonata</taxon>
        <taxon>Sacoglossa</taxon>
        <taxon>Placobranchoidea</taxon>
        <taxon>Plakobranchidae</taxon>
        <taxon>Elysia</taxon>
    </lineage>
</organism>
<evidence type="ECO:0000313" key="2">
    <source>
        <dbReference type="Proteomes" id="UP001283361"/>
    </source>
</evidence>
<sequence>MSLYKPKLFKTSRWNIKVISLENLILSFRIFCWTHFIQGSKLEKHQALDSHIIRFRFNVHPSLGLKSTLINQK</sequence>
<evidence type="ECO:0000313" key="1">
    <source>
        <dbReference type="EMBL" id="KAK3795142.1"/>
    </source>
</evidence>
<proteinExistence type="predicted"/>
<reference evidence="1" key="1">
    <citation type="journal article" date="2023" name="G3 (Bethesda)">
        <title>A reference genome for the long-term kleptoplast-retaining sea slug Elysia crispata morphotype clarki.</title>
        <authorList>
            <person name="Eastman K.E."/>
            <person name="Pendleton A.L."/>
            <person name="Shaikh M.A."/>
            <person name="Suttiyut T."/>
            <person name="Ogas R."/>
            <person name="Tomko P."/>
            <person name="Gavelis G."/>
            <person name="Widhalm J.R."/>
            <person name="Wisecaver J.H."/>
        </authorList>
    </citation>
    <scope>NUCLEOTIDE SEQUENCE</scope>
    <source>
        <strain evidence="1">ECLA1</strain>
    </source>
</reference>
<accession>A0AAE1AWF6</accession>
<protein>
    <submittedName>
        <fullName evidence="1">Uncharacterized protein</fullName>
    </submittedName>
</protein>
<keyword evidence="2" id="KW-1185">Reference proteome</keyword>
<dbReference type="Proteomes" id="UP001283361">
    <property type="component" value="Unassembled WGS sequence"/>
</dbReference>
<comment type="caution">
    <text evidence="1">The sequence shown here is derived from an EMBL/GenBank/DDBJ whole genome shotgun (WGS) entry which is preliminary data.</text>
</comment>
<dbReference type="EMBL" id="JAWDGP010001078">
    <property type="protein sequence ID" value="KAK3795142.1"/>
    <property type="molecule type" value="Genomic_DNA"/>
</dbReference>